<name>A0A5D2D0S5_GOSDA</name>
<sequence length="78" mass="8929">MKRVVHEFGKAFTCRLYVHRPIGKLEPHPQAPFLGRHLALALLVRLADAYSMRMYKPSSVHQAVTKISLFQITKEKGI</sequence>
<proteinExistence type="predicted"/>
<protein>
    <submittedName>
        <fullName evidence="1">Uncharacterized protein</fullName>
    </submittedName>
</protein>
<dbReference type="Proteomes" id="UP000323506">
    <property type="component" value="Chromosome D04"/>
</dbReference>
<dbReference type="EMBL" id="CM017704">
    <property type="protein sequence ID" value="TYG73876.1"/>
    <property type="molecule type" value="Genomic_DNA"/>
</dbReference>
<evidence type="ECO:0000313" key="1">
    <source>
        <dbReference type="EMBL" id="TYG73876.1"/>
    </source>
</evidence>
<dbReference type="AlphaFoldDB" id="A0A5D2D0S5"/>
<accession>A0A5D2D0S5</accession>
<organism evidence="1 2">
    <name type="scientific">Gossypium darwinii</name>
    <name type="common">Darwin's cotton</name>
    <name type="synonym">Gossypium barbadense var. darwinii</name>
    <dbReference type="NCBI Taxonomy" id="34276"/>
    <lineage>
        <taxon>Eukaryota</taxon>
        <taxon>Viridiplantae</taxon>
        <taxon>Streptophyta</taxon>
        <taxon>Embryophyta</taxon>
        <taxon>Tracheophyta</taxon>
        <taxon>Spermatophyta</taxon>
        <taxon>Magnoliopsida</taxon>
        <taxon>eudicotyledons</taxon>
        <taxon>Gunneridae</taxon>
        <taxon>Pentapetalae</taxon>
        <taxon>rosids</taxon>
        <taxon>malvids</taxon>
        <taxon>Malvales</taxon>
        <taxon>Malvaceae</taxon>
        <taxon>Malvoideae</taxon>
        <taxon>Gossypium</taxon>
    </lineage>
</organism>
<gene>
    <name evidence="1" type="ORF">ES288_D04G136700v1</name>
</gene>
<reference evidence="1 2" key="1">
    <citation type="submission" date="2019-06" db="EMBL/GenBank/DDBJ databases">
        <title>WGS assembly of Gossypium darwinii.</title>
        <authorList>
            <person name="Chen Z.J."/>
            <person name="Sreedasyam A."/>
            <person name="Ando A."/>
            <person name="Song Q."/>
            <person name="De L."/>
            <person name="Hulse-Kemp A."/>
            <person name="Ding M."/>
            <person name="Ye W."/>
            <person name="Kirkbride R."/>
            <person name="Jenkins J."/>
            <person name="Plott C."/>
            <person name="Lovell J."/>
            <person name="Lin Y.-M."/>
            <person name="Vaughn R."/>
            <person name="Liu B."/>
            <person name="Li W."/>
            <person name="Simpson S."/>
            <person name="Scheffler B."/>
            <person name="Saski C."/>
            <person name="Grover C."/>
            <person name="Hu G."/>
            <person name="Conover J."/>
            <person name="Carlson J."/>
            <person name="Shu S."/>
            <person name="Boston L."/>
            <person name="Williams M."/>
            <person name="Peterson D."/>
            <person name="Mcgee K."/>
            <person name="Jones D."/>
            <person name="Wendel J."/>
            <person name="Stelly D."/>
            <person name="Grimwood J."/>
            <person name="Schmutz J."/>
        </authorList>
    </citation>
    <scope>NUCLEOTIDE SEQUENCE [LARGE SCALE GENOMIC DNA]</scope>
    <source>
        <strain evidence="1">1808015.09</strain>
    </source>
</reference>
<keyword evidence="2" id="KW-1185">Reference proteome</keyword>
<evidence type="ECO:0000313" key="2">
    <source>
        <dbReference type="Proteomes" id="UP000323506"/>
    </source>
</evidence>